<accession>A0A4R8WUZ0</accession>
<reference evidence="2 3" key="1">
    <citation type="submission" date="2019-03" db="EMBL/GenBank/DDBJ databases">
        <title>Genomics of glacier-inhabiting Cryobacterium strains.</title>
        <authorList>
            <person name="Liu Q."/>
            <person name="Xin Y.-H."/>
        </authorList>
    </citation>
    <scope>NUCLEOTIDE SEQUENCE [LARGE SCALE GENOMIC DNA]</scope>
    <source>
        <strain evidence="2 3">MDT1-3</strain>
    </source>
</reference>
<keyword evidence="1" id="KW-0472">Membrane</keyword>
<feature type="transmembrane region" description="Helical" evidence="1">
    <location>
        <begin position="161"/>
        <end position="182"/>
    </location>
</feature>
<feature type="transmembrane region" description="Helical" evidence="1">
    <location>
        <begin position="87"/>
        <end position="105"/>
    </location>
</feature>
<feature type="transmembrane region" description="Helical" evidence="1">
    <location>
        <begin position="125"/>
        <end position="149"/>
    </location>
</feature>
<name>A0A4R8WUZ0_9MICO</name>
<protein>
    <submittedName>
        <fullName evidence="2">DUF998 domain-containing protein</fullName>
    </submittedName>
</protein>
<evidence type="ECO:0000313" key="3">
    <source>
        <dbReference type="Proteomes" id="UP000298412"/>
    </source>
</evidence>
<keyword evidence="1" id="KW-1133">Transmembrane helix</keyword>
<organism evidence="2 3">
    <name type="scientific">Cryobacterium algoritolerans</name>
    <dbReference type="NCBI Taxonomy" id="1259184"/>
    <lineage>
        <taxon>Bacteria</taxon>
        <taxon>Bacillati</taxon>
        <taxon>Actinomycetota</taxon>
        <taxon>Actinomycetes</taxon>
        <taxon>Micrococcales</taxon>
        <taxon>Microbacteriaceae</taxon>
        <taxon>Cryobacterium</taxon>
    </lineage>
</organism>
<evidence type="ECO:0000313" key="2">
    <source>
        <dbReference type="EMBL" id="TFC18169.1"/>
    </source>
</evidence>
<dbReference type="EMBL" id="SOFP01000023">
    <property type="protein sequence ID" value="TFC18169.1"/>
    <property type="molecule type" value="Genomic_DNA"/>
</dbReference>
<feature type="transmembrane region" description="Helical" evidence="1">
    <location>
        <begin position="12"/>
        <end position="34"/>
    </location>
</feature>
<keyword evidence="3" id="KW-1185">Reference proteome</keyword>
<keyword evidence="1" id="KW-0812">Transmembrane</keyword>
<dbReference type="RefSeq" id="WP_134565776.1">
    <property type="nucleotide sequence ID" value="NZ_SOFP01000023.1"/>
</dbReference>
<sequence>MIHPLPGPVGRRSATLALAGVIAYVLVDVVLQLLPPHYNPISAAESNLAVGPFGWVMNLNFLGRAASTGVAVVAIGTVGPASRLRRAGLALLLCGGACSAVLAFLPADVPATGDLTVTDHTPIGIAHLAVASTGFLAALAGVTALTVWLRGSGRPRAFPAAAALAVVAATGLLTLGLATAFAPALLGLAERVCLAGILGWTFSACAFIRFGRTRDRSLAR</sequence>
<dbReference type="Pfam" id="PF06197">
    <property type="entry name" value="DUF998"/>
    <property type="match status" value="1"/>
</dbReference>
<dbReference type="OrthoDB" id="8159487at2"/>
<comment type="caution">
    <text evidence="2">The sequence shown here is derived from an EMBL/GenBank/DDBJ whole genome shotgun (WGS) entry which is preliminary data.</text>
</comment>
<gene>
    <name evidence="2" type="ORF">E3O19_04970</name>
</gene>
<dbReference type="AlphaFoldDB" id="A0A4R8WUZ0"/>
<feature type="transmembrane region" description="Helical" evidence="1">
    <location>
        <begin position="54"/>
        <end position="75"/>
    </location>
</feature>
<dbReference type="InterPro" id="IPR009339">
    <property type="entry name" value="DUF998"/>
</dbReference>
<proteinExistence type="predicted"/>
<evidence type="ECO:0000256" key="1">
    <source>
        <dbReference type="SAM" id="Phobius"/>
    </source>
</evidence>
<dbReference type="Proteomes" id="UP000298412">
    <property type="component" value="Unassembled WGS sequence"/>
</dbReference>
<feature type="transmembrane region" description="Helical" evidence="1">
    <location>
        <begin position="188"/>
        <end position="210"/>
    </location>
</feature>